<evidence type="ECO:0000313" key="8">
    <source>
        <dbReference type="EMBL" id="RNB50243.1"/>
    </source>
</evidence>
<feature type="region of interest" description="Disordered" evidence="6">
    <location>
        <begin position="392"/>
        <end position="442"/>
    </location>
</feature>
<keyword evidence="9" id="KW-1185">Reference proteome</keyword>
<evidence type="ECO:0000256" key="5">
    <source>
        <dbReference type="ARBA" id="ARBA00023136"/>
    </source>
</evidence>
<feature type="transmembrane region" description="Helical" evidence="7">
    <location>
        <begin position="225"/>
        <end position="247"/>
    </location>
</feature>
<evidence type="ECO:0000256" key="2">
    <source>
        <dbReference type="ARBA" id="ARBA00009773"/>
    </source>
</evidence>
<evidence type="ECO:0000313" key="9">
    <source>
        <dbReference type="Proteomes" id="UP000275048"/>
    </source>
</evidence>
<feature type="transmembrane region" description="Helical" evidence="7">
    <location>
        <begin position="253"/>
        <end position="275"/>
    </location>
</feature>
<dbReference type="GO" id="GO:0055085">
    <property type="term" value="P:transmembrane transport"/>
    <property type="evidence" value="ECO:0007669"/>
    <property type="project" value="TreeGrafter"/>
</dbReference>
<feature type="transmembrane region" description="Helical" evidence="7">
    <location>
        <begin position="94"/>
        <end position="119"/>
    </location>
</feature>
<dbReference type="OrthoDB" id="9799225at2"/>
<comment type="similarity">
    <text evidence="2">Belongs to the autoinducer-2 exporter (AI-2E) (TC 2.A.86) family.</text>
</comment>
<dbReference type="GO" id="GO:0016020">
    <property type="term" value="C:membrane"/>
    <property type="evidence" value="ECO:0007669"/>
    <property type="project" value="UniProtKB-SubCell"/>
</dbReference>
<keyword evidence="4 7" id="KW-1133">Transmembrane helix</keyword>
<proteinExistence type="inferred from homology"/>
<feature type="transmembrane region" description="Helical" evidence="7">
    <location>
        <begin position="287"/>
        <end position="308"/>
    </location>
</feature>
<dbReference type="InterPro" id="IPR002549">
    <property type="entry name" value="AI-2E-like"/>
</dbReference>
<sequence length="442" mass="46298">MARRWWNRKKKEAAPATPAIADVEVPETAAPPPALPRAAVILLGFAGAVVIVFGIAALRGVVAPVFLALVLTICVHPLRIWMVGIGVKRGAATVIAILAVFALIGGFVALLVISVAQFATLLPQFAPQIQAAVTDLSKSLESLGIGTQQVDTIVSGLQPSNLIDFATQLLGGIAGIVGSLVVLFTVLMLMVMDATYAPAIMRQMEPRRPDLVAALVRFTFGVRRYMVVTTGLGIVQGLLNWIALLILQVPGALLWGLLSFLCSFIPNIGYFIAIIPPIVFGFLVGGWPTAIAVIVVYGLVNAVVQSIVQPRVVGNAVALSQTITFVSVLFWAVVLGPIGAILAVPLTLLVRTVLLDADPRLRLWRPATGDLVGTREVAAEMSAAVRADSKAARAESKAARTARRRVGSAPSAEPSTAITSSATSATESPAATTGRTPNPPAK</sequence>
<comment type="caution">
    <text evidence="8">The sequence shown here is derived from an EMBL/GenBank/DDBJ whole genome shotgun (WGS) entry which is preliminary data.</text>
</comment>
<evidence type="ECO:0000256" key="4">
    <source>
        <dbReference type="ARBA" id="ARBA00022989"/>
    </source>
</evidence>
<evidence type="ECO:0000256" key="7">
    <source>
        <dbReference type="SAM" id="Phobius"/>
    </source>
</evidence>
<evidence type="ECO:0000256" key="1">
    <source>
        <dbReference type="ARBA" id="ARBA00004141"/>
    </source>
</evidence>
<evidence type="ECO:0000256" key="3">
    <source>
        <dbReference type="ARBA" id="ARBA00022692"/>
    </source>
</evidence>
<feature type="transmembrane region" description="Helical" evidence="7">
    <location>
        <begin position="38"/>
        <end position="58"/>
    </location>
</feature>
<dbReference type="AlphaFoldDB" id="A0A3M8AGD0"/>
<comment type="subcellular location">
    <subcellularLocation>
        <location evidence="1">Membrane</location>
        <topology evidence="1">Multi-pass membrane protein</topology>
    </subcellularLocation>
</comment>
<reference evidence="8 9" key="1">
    <citation type="submission" date="2018-10" db="EMBL/GenBank/DDBJ databases">
        <title>Isolation, diversity and antibacterial activity of antinobacteria from the wheat rhizosphere soil.</title>
        <authorList>
            <person name="Sun T."/>
        </authorList>
    </citation>
    <scope>NUCLEOTIDE SEQUENCE [LARGE SCALE GENOMIC DNA]</scope>
    <source>
        <strain evidence="8 9">SJ-23</strain>
    </source>
</reference>
<protein>
    <submittedName>
        <fullName evidence="8">AI-2E family transporter</fullName>
    </submittedName>
</protein>
<name>A0A3M8AGD0_9MICO</name>
<gene>
    <name evidence="8" type="ORF">EDM22_08080</name>
</gene>
<organism evidence="8 9">
    <name type="scientific">Agromyces tardus</name>
    <dbReference type="NCBI Taxonomy" id="2583849"/>
    <lineage>
        <taxon>Bacteria</taxon>
        <taxon>Bacillati</taxon>
        <taxon>Actinomycetota</taxon>
        <taxon>Actinomycetes</taxon>
        <taxon>Micrococcales</taxon>
        <taxon>Microbacteriaceae</taxon>
        <taxon>Agromyces</taxon>
    </lineage>
</organism>
<dbReference type="EMBL" id="RHHB01000010">
    <property type="protein sequence ID" value="RNB50243.1"/>
    <property type="molecule type" value="Genomic_DNA"/>
</dbReference>
<accession>A0A3M8AGD0</accession>
<keyword evidence="3 7" id="KW-0812">Transmembrane</keyword>
<keyword evidence="5 7" id="KW-0472">Membrane</keyword>
<dbReference type="Pfam" id="PF01594">
    <property type="entry name" value="AI-2E_transport"/>
    <property type="match status" value="1"/>
</dbReference>
<dbReference type="PANTHER" id="PTHR21716">
    <property type="entry name" value="TRANSMEMBRANE PROTEIN"/>
    <property type="match status" value="1"/>
</dbReference>
<evidence type="ECO:0000256" key="6">
    <source>
        <dbReference type="SAM" id="MobiDB-lite"/>
    </source>
</evidence>
<feature type="transmembrane region" description="Helical" evidence="7">
    <location>
        <begin position="169"/>
        <end position="192"/>
    </location>
</feature>
<dbReference type="Proteomes" id="UP000275048">
    <property type="component" value="Unassembled WGS sequence"/>
</dbReference>
<dbReference type="PANTHER" id="PTHR21716:SF64">
    <property type="entry name" value="AI-2 TRANSPORT PROTEIN TQSA"/>
    <property type="match status" value="1"/>
</dbReference>
<feature type="transmembrane region" description="Helical" evidence="7">
    <location>
        <begin position="64"/>
        <end position="82"/>
    </location>
</feature>
<feature type="transmembrane region" description="Helical" evidence="7">
    <location>
        <begin position="328"/>
        <end position="354"/>
    </location>
</feature>
<feature type="compositionally biased region" description="Low complexity" evidence="6">
    <location>
        <begin position="408"/>
        <end position="433"/>
    </location>
</feature>